<dbReference type="GO" id="GO:0005315">
    <property type="term" value="F:phosphate transmembrane transporter activity"/>
    <property type="evidence" value="ECO:0007669"/>
    <property type="project" value="InterPro"/>
</dbReference>
<sequence length="491" mass="51453">MNDLANSFGTTYGARILTLFQICILASICEFAGAVSLGGAVTSTISGGIASTDNFKSEPYLFMYGMLCASGAAFLWLAVATYYVLPVSSTHSIVGGVIGFALVHGGKSSVKWASPASDFPYFGGVAPVIASWFISPLLTGVVTAILYCSVKYAVLMHQNSVKRAVWALPIIVGFAFFLESFLILFKGAAKRLHWKVGKALWVSAIIGAGVAAVTCALVPLMKRLIRRRQRERAEAEAAAAAEPIGDGHSTRSGARASARAGDESGNALPPVDAAAKPGAVPSAEGAVVRDDDESDDAGAAASDVAVEVPADPHADVMRYDNDAEYIFRYLQVFTAMCASFAHGASDVSNAVGPFAAIYGIYQSGSVTFSKNTPIWILCIGGAGLVVGLSTFGIRLMRLLGETITLITPSRGFSAELAAALVVSFASGYGIPVSSTHCITGGVVAVSIIDKGFMNINWKMVLKMYFGWVFTLVITAVMSAAFYAQGAYSPIE</sequence>
<evidence type="ECO:0000256" key="4">
    <source>
        <dbReference type="ARBA" id="ARBA00022692"/>
    </source>
</evidence>
<dbReference type="OrthoDB" id="260807at2759"/>
<feature type="compositionally biased region" description="Low complexity" evidence="8">
    <location>
        <begin position="250"/>
        <end position="265"/>
    </location>
</feature>
<protein>
    <recommendedName>
        <fullName evidence="7">Phosphate transporter</fullName>
    </recommendedName>
</protein>
<organism evidence="9 10">
    <name type="scientific">Strigomonas culicis</name>
    <dbReference type="NCBI Taxonomy" id="28005"/>
    <lineage>
        <taxon>Eukaryota</taxon>
        <taxon>Discoba</taxon>
        <taxon>Euglenozoa</taxon>
        <taxon>Kinetoplastea</taxon>
        <taxon>Metakinetoplastina</taxon>
        <taxon>Trypanosomatida</taxon>
        <taxon>Trypanosomatidae</taxon>
        <taxon>Strigomonadinae</taxon>
        <taxon>Strigomonas</taxon>
    </lineage>
</organism>
<proteinExistence type="inferred from homology"/>
<feature type="transmembrane region" description="Helical" evidence="7">
    <location>
        <begin position="92"/>
        <end position="110"/>
    </location>
</feature>
<evidence type="ECO:0000313" key="9">
    <source>
        <dbReference type="EMBL" id="EPY19302.1"/>
    </source>
</evidence>
<feature type="transmembrane region" description="Helical" evidence="7">
    <location>
        <begin position="374"/>
        <end position="396"/>
    </location>
</feature>
<keyword evidence="4 7" id="KW-0812">Transmembrane</keyword>
<feature type="region of interest" description="Disordered" evidence="8">
    <location>
        <begin position="236"/>
        <end position="304"/>
    </location>
</feature>
<comment type="function">
    <text evidence="7">Sodium-phosphate symporter.</text>
</comment>
<keyword evidence="2 7" id="KW-0813">Transport</keyword>
<dbReference type="Pfam" id="PF01384">
    <property type="entry name" value="PHO4"/>
    <property type="match status" value="1"/>
</dbReference>
<keyword evidence="3 7" id="KW-0592">Phosphate transport</keyword>
<feature type="transmembrane region" description="Helical" evidence="7">
    <location>
        <begin position="460"/>
        <end position="483"/>
    </location>
</feature>
<feature type="transmembrane region" description="Helical" evidence="7">
    <location>
        <begin position="61"/>
        <end position="85"/>
    </location>
</feature>
<feature type="transmembrane region" description="Helical" evidence="7">
    <location>
        <begin position="130"/>
        <end position="154"/>
    </location>
</feature>
<evidence type="ECO:0000256" key="6">
    <source>
        <dbReference type="ARBA" id="ARBA00023136"/>
    </source>
</evidence>
<evidence type="ECO:0000256" key="7">
    <source>
        <dbReference type="RuleBase" id="RU363058"/>
    </source>
</evidence>
<keyword evidence="6 7" id="KW-0472">Membrane</keyword>
<keyword evidence="5 7" id="KW-1133">Transmembrane helix</keyword>
<dbReference type="GO" id="GO:0016020">
    <property type="term" value="C:membrane"/>
    <property type="evidence" value="ECO:0007669"/>
    <property type="project" value="UniProtKB-SubCell"/>
</dbReference>
<dbReference type="PANTHER" id="PTHR11101:SF96">
    <property type="entry name" value="PHOSPHATE TRANSPORTER"/>
    <property type="match status" value="1"/>
</dbReference>
<evidence type="ECO:0000256" key="5">
    <source>
        <dbReference type="ARBA" id="ARBA00022989"/>
    </source>
</evidence>
<comment type="similarity">
    <text evidence="7">Belongs to the inorganic phosphate transporter (PiT) (TC 2.A.20) family.</text>
</comment>
<comment type="caution">
    <text evidence="9">The sequence shown here is derived from an EMBL/GenBank/DDBJ whole genome shotgun (WGS) entry which is preliminary data.</text>
</comment>
<dbReference type="EMBL" id="ATMH01009533">
    <property type="protein sequence ID" value="EPY19302.1"/>
    <property type="molecule type" value="Genomic_DNA"/>
</dbReference>
<reference evidence="9 10" key="1">
    <citation type="journal article" date="2013" name="PLoS ONE">
        <title>Predicting the Proteins of Angomonas deanei, Strigomonas culicis and Their Respective Endosymbionts Reveals New Aspects of the Trypanosomatidae Family.</title>
        <authorList>
            <person name="Motta M.C."/>
            <person name="Martins A.C."/>
            <person name="de Souza S.S."/>
            <person name="Catta-Preta C.M."/>
            <person name="Silva R."/>
            <person name="Klein C.C."/>
            <person name="de Almeida L.G."/>
            <person name="de Lima Cunha O."/>
            <person name="Ciapina L.P."/>
            <person name="Brocchi M."/>
            <person name="Colabardini A.C."/>
            <person name="de Araujo Lima B."/>
            <person name="Machado C.R."/>
            <person name="de Almeida Soares C.M."/>
            <person name="Probst C.M."/>
            <person name="de Menezes C.B."/>
            <person name="Thompson C.E."/>
            <person name="Bartholomeu D.C."/>
            <person name="Gradia D.F."/>
            <person name="Pavoni D.P."/>
            <person name="Grisard E.C."/>
            <person name="Fantinatti-Garboggini F."/>
            <person name="Marchini F.K."/>
            <person name="Rodrigues-Luiz G.F."/>
            <person name="Wagner G."/>
            <person name="Goldman G.H."/>
            <person name="Fietto J.L."/>
            <person name="Elias M.C."/>
            <person name="Goldman M.H."/>
            <person name="Sagot M.F."/>
            <person name="Pereira M."/>
            <person name="Stoco P.H."/>
            <person name="de Mendonca-Neto R.P."/>
            <person name="Teixeira S.M."/>
            <person name="Maciel T.E."/>
            <person name="de Oliveira Mendes T.A."/>
            <person name="Urmenyi T.P."/>
            <person name="de Souza W."/>
            <person name="Schenkman S."/>
            <person name="de Vasconcelos A.T."/>
        </authorList>
    </citation>
    <scope>NUCLEOTIDE SEQUENCE [LARGE SCALE GENOMIC DNA]</scope>
</reference>
<dbReference type="PANTHER" id="PTHR11101">
    <property type="entry name" value="PHOSPHATE TRANSPORTER"/>
    <property type="match status" value="1"/>
</dbReference>
<feature type="transmembrane region" description="Helical" evidence="7">
    <location>
        <begin position="200"/>
        <end position="220"/>
    </location>
</feature>
<feature type="transmembrane region" description="Helical" evidence="7">
    <location>
        <begin position="166"/>
        <end position="188"/>
    </location>
</feature>
<dbReference type="InterPro" id="IPR001204">
    <property type="entry name" value="Phos_transporter"/>
</dbReference>
<dbReference type="AlphaFoldDB" id="S9TM49"/>
<evidence type="ECO:0000313" key="10">
    <source>
        <dbReference type="Proteomes" id="UP000015354"/>
    </source>
</evidence>
<dbReference type="Proteomes" id="UP000015354">
    <property type="component" value="Unassembled WGS sequence"/>
</dbReference>
<name>S9TM49_9TRYP</name>
<gene>
    <name evidence="9" type="ORF">STCU_09533</name>
</gene>
<evidence type="ECO:0000256" key="1">
    <source>
        <dbReference type="ARBA" id="ARBA00004141"/>
    </source>
</evidence>
<accession>S9TM49</accession>
<evidence type="ECO:0000256" key="3">
    <source>
        <dbReference type="ARBA" id="ARBA00022592"/>
    </source>
</evidence>
<keyword evidence="10" id="KW-1185">Reference proteome</keyword>
<evidence type="ECO:0000256" key="2">
    <source>
        <dbReference type="ARBA" id="ARBA00022448"/>
    </source>
</evidence>
<comment type="subcellular location">
    <subcellularLocation>
        <location evidence="1 7">Membrane</location>
        <topology evidence="1 7">Multi-pass membrane protein</topology>
    </subcellularLocation>
</comment>
<feature type="transmembrane region" description="Helical" evidence="7">
    <location>
        <begin position="12"/>
        <end position="41"/>
    </location>
</feature>
<evidence type="ECO:0000256" key="8">
    <source>
        <dbReference type="SAM" id="MobiDB-lite"/>
    </source>
</evidence>
<dbReference type="GO" id="GO:0035435">
    <property type="term" value="P:phosphate ion transmembrane transport"/>
    <property type="evidence" value="ECO:0007669"/>
    <property type="project" value="TreeGrafter"/>
</dbReference>